<protein>
    <submittedName>
        <fullName evidence="1">Uncharacterized protein</fullName>
    </submittedName>
</protein>
<name>A0AAV6TDY7_9ARAC</name>
<reference evidence="1 2" key="1">
    <citation type="journal article" date="2022" name="Nat. Ecol. Evol.">
        <title>A masculinizing supergene underlies an exaggerated male reproductive morph in a spider.</title>
        <authorList>
            <person name="Hendrickx F."/>
            <person name="De Corte Z."/>
            <person name="Sonet G."/>
            <person name="Van Belleghem S.M."/>
            <person name="Kostlbacher S."/>
            <person name="Vangestel C."/>
        </authorList>
    </citation>
    <scope>NUCLEOTIDE SEQUENCE [LARGE SCALE GENOMIC DNA]</scope>
    <source>
        <strain evidence="1">W744_W776</strain>
    </source>
</reference>
<evidence type="ECO:0000313" key="2">
    <source>
        <dbReference type="Proteomes" id="UP000827092"/>
    </source>
</evidence>
<dbReference type="AlphaFoldDB" id="A0AAV6TDY7"/>
<comment type="caution">
    <text evidence="1">The sequence shown here is derived from an EMBL/GenBank/DDBJ whole genome shotgun (WGS) entry which is preliminary data.</text>
</comment>
<accession>A0AAV6TDY7</accession>
<proteinExistence type="predicted"/>
<dbReference type="Proteomes" id="UP000827092">
    <property type="component" value="Unassembled WGS sequence"/>
</dbReference>
<sequence>MDYDKHIEHIQGIPILLHEAETMASHSGSCNLVQKDWEETLENLQVHQNHKARRVQYSKGYSGLNGAYNVRSVASSANTYKLVVLGSFYLDKPKEGDVHALNDWSFKTRNCPPLQRIGEAMRESDSKTLNDGARLFMESCTPAMCVHCQTYHKKFNMECDLNRNWCVTKLRVFNGDTIKNTFKSQLTHMLDTMGTFMAICQINIYSRTSYGDDKFKVGGLIKNIIIFQESAILPQQMSFATEEGDTLPAIEFAEQKEEEDIIHVQPRKNN</sequence>
<dbReference type="EMBL" id="JAFNEN010006292">
    <property type="protein sequence ID" value="KAG8156130.1"/>
    <property type="molecule type" value="Genomic_DNA"/>
</dbReference>
<keyword evidence="2" id="KW-1185">Reference proteome</keyword>
<organism evidence="1 2">
    <name type="scientific">Oedothorax gibbosus</name>
    <dbReference type="NCBI Taxonomy" id="931172"/>
    <lineage>
        <taxon>Eukaryota</taxon>
        <taxon>Metazoa</taxon>
        <taxon>Ecdysozoa</taxon>
        <taxon>Arthropoda</taxon>
        <taxon>Chelicerata</taxon>
        <taxon>Arachnida</taxon>
        <taxon>Araneae</taxon>
        <taxon>Araneomorphae</taxon>
        <taxon>Entelegynae</taxon>
        <taxon>Araneoidea</taxon>
        <taxon>Linyphiidae</taxon>
        <taxon>Erigoninae</taxon>
        <taxon>Oedothorax</taxon>
    </lineage>
</organism>
<evidence type="ECO:0000313" key="1">
    <source>
        <dbReference type="EMBL" id="KAG8156130.1"/>
    </source>
</evidence>
<gene>
    <name evidence="1" type="ORF">JTE90_016687</name>
</gene>